<protein>
    <submittedName>
        <fullName evidence="1">Uncharacterized protein</fullName>
    </submittedName>
</protein>
<keyword evidence="2" id="KW-1185">Reference proteome</keyword>
<dbReference type="AlphaFoldDB" id="A0A5B0GCH7"/>
<sequence length="59" mass="6720">MALIRVHGEKLRRAPPACWQDGGERRERGRPASQAVKLFESRLLQVSKAKAPFCEDPKF</sequence>
<dbReference type="Proteomes" id="UP000325273">
    <property type="component" value="Unassembled WGS sequence"/>
</dbReference>
<evidence type="ECO:0000313" key="2">
    <source>
        <dbReference type="Proteomes" id="UP000325273"/>
    </source>
</evidence>
<gene>
    <name evidence="1" type="ORF">FVF58_39570</name>
</gene>
<evidence type="ECO:0000313" key="1">
    <source>
        <dbReference type="EMBL" id="KAA1000996.1"/>
    </source>
</evidence>
<comment type="caution">
    <text evidence="1">The sequence shown here is derived from an EMBL/GenBank/DDBJ whole genome shotgun (WGS) entry which is preliminary data.</text>
</comment>
<reference evidence="1 2" key="1">
    <citation type="submission" date="2019-08" db="EMBL/GenBank/DDBJ databases">
        <title>Paraburkholderia sp. DCY113.</title>
        <authorList>
            <person name="Kang J."/>
        </authorList>
    </citation>
    <scope>NUCLEOTIDE SEQUENCE [LARGE SCALE GENOMIC DNA]</scope>
    <source>
        <strain evidence="1 2">DCY113</strain>
    </source>
</reference>
<proteinExistence type="predicted"/>
<dbReference type="EMBL" id="VTUZ01000042">
    <property type="protein sequence ID" value="KAA1000996.1"/>
    <property type="molecule type" value="Genomic_DNA"/>
</dbReference>
<name>A0A5B0GCH7_9BURK</name>
<organism evidence="1 2">
    <name type="scientific">Paraburkholderia panacisoli</name>
    <dbReference type="NCBI Taxonomy" id="2603818"/>
    <lineage>
        <taxon>Bacteria</taxon>
        <taxon>Pseudomonadati</taxon>
        <taxon>Pseudomonadota</taxon>
        <taxon>Betaproteobacteria</taxon>
        <taxon>Burkholderiales</taxon>
        <taxon>Burkholderiaceae</taxon>
        <taxon>Paraburkholderia</taxon>
    </lineage>
</organism>
<accession>A0A5B0GCH7</accession>